<dbReference type="PANTHER" id="PTHR43396:SF3">
    <property type="entry name" value="FLAVOHEMOPROTEIN"/>
    <property type="match status" value="1"/>
</dbReference>
<comment type="catalytic activity">
    <reaction evidence="15 17">
        <text>2 nitric oxide + NADH + 2 O2 = 2 nitrate + NAD(+) + H(+)</text>
        <dbReference type="Rhea" id="RHEA:19469"/>
        <dbReference type="ChEBI" id="CHEBI:15378"/>
        <dbReference type="ChEBI" id="CHEBI:15379"/>
        <dbReference type="ChEBI" id="CHEBI:16480"/>
        <dbReference type="ChEBI" id="CHEBI:17632"/>
        <dbReference type="ChEBI" id="CHEBI:57540"/>
        <dbReference type="ChEBI" id="CHEBI:57945"/>
        <dbReference type="EC" id="1.14.12.17"/>
    </reaction>
</comment>
<keyword evidence="8 17" id="KW-0479">Metal-binding</keyword>
<dbReference type="InterPro" id="IPR012292">
    <property type="entry name" value="Globin/Proto"/>
</dbReference>
<reference evidence="21" key="1">
    <citation type="submission" date="2015-12" db="EMBL/GenBank/DDBJ databases">
        <title>FDA dAtabase for Regulatory Grade micrObial Sequences (FDA-ARGOS): Supporting development and validation of Infectious Disease Dx tests.</title>
        <authorList>
            <person name="Case J."/>
            <person name="Tallon L."/>
            <person name="Sadzewicz L."/>
            <person name="Sengamalay N."/>
            <person name="Ott S."/>
            <person name="Godinez A."/>
            <person name="Nagaraj S."/>
            <person name="Nadendla S."/>
            <person name="Sichtig H."/>
        </authorList>
    </citation>
    <scope>NUCLEOTIDE SEQUENCE [LARGE SCALE GENOMIC DNA]</scope>
    <source>
        <strain evidence="21">FDAARGOS_147</strain>
    </source>
</reference>
<comment type="cofactor">
    <cofactor evidence="17">
        <name>FAD</name>
        <dbReference type="ChEBI" id="CHEBI:57692"/>
    </cofactor>
    <text evidence="17">Binds 1 FAD per subunit.</text>
</comment>
<keyword evidence="7 17" id="KW-0285">Flavoprotein</keyword>
<dbReference type="NCBIfam" id="NF009805">
    <property type="entry name" value="PRK13289.1"/>
    <property type="match status" value="1"/>
</dbReference>
<dbReference type="GO" id="GO:0046872">
    <property type="term" value="F:metal ion binding"/>
    <property type="evidence" value="ECO:0007669"/>
    <property type="project" value="UniProtKB-KW"/>
</dbReference>
<dbReference type="SUPFAM" id="SSF46458">
    <property type="entry name" value="Globin-like"/>
    <property type="match status" value="1"/>
</dbReference>
<evidence type="ECO:0000256" key="8">
    <source>
        <dbReference type="ARBA" id="ARBA00022723"/>
    </source>
</evidence>
<keyword evidence="4 17" id="KW-0216">Detoxification</keyword>
<gene>
    <name evidence="17" type="primary">hmp</name>
    <name evidence="20" type="ORF">AL504_07900</name>
</gene>
<dbReference type="AlphaFoldDB" id="A0A109XVS6"/>
<keyword evidence="13 17" id="KW-0520">NAD</keyword>
<dbReference type="InterPro" id="IPR023950">
    <property type="entry name" value="Hmp"/>
</dbReference>
<dbReference type="InterPro" id="IPR000971">
    <property type="entry name" value="Globin"/>
</dbReference>
<keyword evidence="3 17" id="KW-0813">Transport</keyword>
<dbReference type="SUPFAM" id="SSF52343">
    <property type="entry name" value="Ferredoxin reductase-like, C-terminal NADP-linked domain"/>
    <property type="match status" value="1"/>
</dbReference>
<dbReference type="GO" id="GO:0005344">
    <property type="term" value="F:oxygen carrier activity"/>
    <property type="evidence" value="ECO:0007669"/>
    <property type="project" value="UniProtKB-UniRule"/>
</dbReference>
<evidence type="ECO:0000256" key="11">
    <source>
        <dbReference type="ARBA" id="ARBA00023002"/>
    </source>
</evidence>
<feature type="site" description="Influences the redox potential of the prosthetic heme and FAD groups" evidence="17">
    <location>
        <position position="84"/>
    </location>
</feature>
<dbReference type="FunFam" id="2.40.30.10:FF:000034">
    <property type="entry name" value="Flavohemoprotein"/>
    <property type="match status" value="1"/>
</dbReference>
<dbReference type="GO" id="GO:0019825">
    <property type="term" value="F:oxygen binding"/>
    <property type="evidence" value="ECO:0007669"/>
    <property type="project" value="InterPro"/>
</dbReference>
<evidence type="ECO:0000259" key="18">
    <source>
        <dbReference type="PROSITE" id="PS01033"/>
    </source>
</evidence>
<protein>
    <recommendedName>
        <fullName evidence="17">Flavohemoprotein</fullName>
    </recommendedName>
    <alternativeName>
        <fullName evidence="17">Flavohemoglobin</fullName>
    </alternativeName>
    <alternativeName>
        <fullName evidence="17">Hemoglobin-like protein</fullName>
    </alternativeName>
    <alternativeName>
        <fullName evidence="17">Nitric oxide dioxygenase</fullName>
        <shortName evidence="17">NO oxygenase</shortName>
        <shortName evidence="17">NOD</shortName>
        <ecNumber evidence="17">1.14.12.17</ecNumber>
    </alternativeName>
</protein>
<feature type="binding site" evidence="17">
    <location>
        <begin position="206"/>
        <end position="209"/>
    </location>
    <ligand>
        <name>FAD</name>
        <dbReference type="ChEBI" id="CHEBI:57692"/>
    </ligand>
</feature>
<dbReference type="Proteomes" id="UP000060602">
    <property type="component" value="Chromosome"/>
</dbReference>
<keyword evidence="11 17" id="KW-0560">Oxidoreductase</keyword>
<organism evidence="20 21">
    <name type="scientific">Alcaligenes xylosoxydans xylosoxydans</name>
    <name type="common">Achromobacter xylosoxidans</name>
    <dbReference type="NCBI Taxonomy" id="85698"/>
    <lineage>
        <taxon>Bacteria</taxon>
        <taxon>Pseudomonadati</taxon>
        <taxon>Pseudomonadota</taxon>
        <taxon>Betaproteobacteria</taxon>
        <taxon>Burkholderiales</taxon>
        <taxon>Alcaligenaceae</taxon>
        <taxon>Achromobacter</taxon>
    </lineage>
</organism>
<evidence type="ECO:0000256" key="9">
    <source>
        <dbReference type="ARBA" id="ARBA00022827"/>
    </source>
</evidence>
<feature type="binding site" description="proximal binding residue" evidence="17">
    <location>
        <position position="85"/>
    </location>
    <ligand>
        <name>heme b</name>
        <dbReference type="ChEBI" id="CHEBI:60344"/>
    </ligand>
    <ligandPart>
        <name>Fe</name>
        <dbReference type="ChEBI" id="CHEBI:18248"/>
    </ligandPart>
</feature>
<dbReference type="FunFam" id="3.40.50.80:FF:000010">
    <property type="entry name" value="Flavohemoprotein"/>
    <property type="match status" value="1"/>
</dbReference>
<dbReference type="InterPro" id="IPR001433">
    <property type="entry name" value="OxRdtase_FAD/NAD-bd"/>
</dbReference>
<evidence type="ECO:0000256" key="7">
    <source>
        <dbReference type="ARBA" id="ARBA00022630"/>
    </source>
</evidence>
<evidence type="ECO:0000256" key="17">
    <source>
        <dbReference type="HAMAP-Rule" id="MF_01252"/>
    </source>
</evidence>
<dbReference type="GO" id="GO:0009636">
    <property type="term" value="P:response to toxic substance"/>
    <property type="evidence" value="ECO:0007669"/>
    <property type="project" value="UniProtKB-KW"/>
</dbReference>
<feature type="site" description="Involved in heme-bound ligand stabilization and O-O bond activation" evidence="17">
    <location>
        <position position="29"/>
    </location>
</feature>
<dbReference type="CDD" id="cd14779">
    <property type="entry name" value="FHP_Ae-globin-like"/>
    <property type="match status" value="1"/>
</dbReference>
<dbReference type="Gene3D" id="1.10.490.10">
    <property type="entry name" value="Globins"/>
    <property type="match status" value="1"/>
</dbReference>
<dbReference type="CDD" id="cd06184">
    <property type="entry name" value="flavohem_like_fad_nad_binding"/>
    <property type="match status" value="1"/>
</dbReference>
<dbReference type="GO" id="GO:0071500">
    <property type="term" value="P:cellular response to nitrosative stress"/>
    <property type="evidence" value="ECO:0007669"/>
    <property type="project" value="TreeGrafter"/>
</dbReference>
<feature type="binding site" evidence="17">
    <location>
        <begin position="276"/>
        <end position="281"/>
    </location>
    <ligand>
        <name>NADP(+)</name>
        <dbReference type="ChEBI" id="CHEBI:58349"/>
    </ligand>
</feature>
<dbReference type="InterPro" id="IPR009050">
    <property type="entry name" value="Globin-like_sf"/>
</dbReference>
<dbReference type="Pfam" id="PF00175">
    <property type="entry name" value="NAD_binding_1"/>
    <property type="match status" value="1"/>
</dbReference>
<evidence type="ECO:0000256" key="14">
    <source>
        <dbReference type="ARBA" id="ARBA00025094"/>
    </source>
</evidence>
<name>A0A109XVS6_ALCXX</name>
<evidence type="ECO:0000313" key="20">
    <source>
        <dbReference type="EMBL" id="AMG35958.1"/>
    </source>
</evidence>
<keyword evidence="10 17" id="KW-0521">NADP</keyword>
<evidence type="ECO:0000256" key="1">
    <source>
        <dbReference type="ARBA" id="ARBA00006401"/>
    </source>
</evidence>
<dbReference type="Pfam" id="PF00042">
    <property type="entry name" value="Globin"/>
    <property type="match status" value="1"/>
</dbReference>
<keyword evidence="9 17" id="KW-0274">FAD</keyword>
<dbReference type="GO" id="GO:0046210">
    <property type="term" value="P:nitric oxide catabolic process"/>
    <property type="evidence" value="ECO:0007669"/>
    <property type="project" value="TreeGrafter"/>
</dbReference>
<evidence type="ECO:0000256" key="12">
    <source>
        <dbReference type="ARBA" id="ARBA00023004"/>
    </source>
</evidence>
<feature type="region of interest" description="Reductase" evidence="17">
    <location>
        <begin position="149"/>
        <end position="405"/>
    </location>
</feature>
<comment type="similarity">
    <text evidence="1 17">In the C-terminal section; belongs to the flavoprotein pyridine nucleotide cytochrome reductase family.</text>
</comment>
<dbReference type="SUPFAM" id="SSF63380">
    <property type="entry name" value="Riboflavin synthase domain-like"/>
    <property type="match status" value="1"/>
</dbReference>
<keyword evidence="12 17" id="KW-0408">Iron</keyword>
<dbReference type="InterPro" id="IPR039261">
    <property type="entry name" value="FNR_nucleotide-bd"/>
</dbReference>
<evidence type="ECO:0000259" key="19">
    <source>
        <dbReference type="PROSITE" id="PS51384"/>
    </source>
</evidence>
<dbReference type="EC" id="1.14.12.17" evidence="17"/>
<evidence type="ECO:0000256" key="5">
    <source>
        <dbReference type="ARBA" id="ARBA00022617"/>
    </source>
</evidence>
<feature type="domain" description="FAD-binding FR-type" evidence="19">
    <location>
        <begin position="152"/>
        <end position="263"/>
    </location>
</feature>
<comment type="similarity">
    <text evidence="2 17">Belongs to the globin family. Two-domain flavohemoproteins subfamily.</text>
</comment>
<dbReference type="PROSITE" id="PS01033">
    <property type="entry name" value="GLOBIN"/>
    <property type="match status" value="1"/>
</dbReference>
<evidence type="ECO:0000313" key="21">
    <source>
        <dbReference type="Proteomes" id="UP000060602"/>
    </source>
</evidence>
<dbReference type="InterPro" id="IPR017927">
    <property type="entry name" value="FAD-bd_FR_type"/>
</dbReference>
<comment type="catalytic activity">
    <reaction evidence="16 17">
        <text>2 nitric oxide + NADPH + 2 O2 = 2 nitrate + NADP(+) + H(+)</text>
        <dbReference type="Rhea" id="RHEA:19465"/>
        <dbReference type="ChEBI" id="CHEBI:15378"/>
        <dbReference type="ChEBI" id="CHEBI:15379"/>
        <dbReference type="ChEBI" id="CHEBI:16480"/>
        <dbReference type="ChEBI" id="CHEBI:17632"/>
        <dbReference type="ChEBI" id="CHEBI:57783"/>
        <dbReference type="ChEBI" id="CHEBI:58349"/>
        <dbReference type="EC" id="1.14.12.17"/>
    </reaction>
</comment>
<evidence type="ECO:0000256" key="4">
    <source>
        <dbReference type="ARBA" id="ARBA00022575"/>
    </source>
</evidence>
<accession>A0A109XVS6</accession>
<comment type="caution">
    <text evidence="17">Lacks conserved residue(s) required for the propagation of feature annotation.</text>
</comment>
<dbReference type="HAMAP" id="MF_01252">
    <property type="entry name" value="Hmp"/>
    <property type="match status" value="1"/>
</dbReference>
<evidence type="ECO:0000256" key="3">
    <source>
        <dbReference type="ARBA" id="ARBA00022448"/>
    </source>
</evidence>
<evidence type="ECO:0000256" key="15">
    <source>
        <dbReference type="ARBA" id="ARBA00048649"/>
    </source>
</evidence>
<evidence type="ECO:0000256" key="2">
    <source>
        <dbReference type="ARBA" id="ARBA00008414"/>
    </source>
</evidence>
<evidence type="ECO:0000256" key="16">
    <source>
        <dbReference type="ARBA" id="ARBA00049433"/>
    </source>
</evidence>
<comment type="function">
    <text evidence="14 17">Is involved in NO detoxification in an aerobic process, termed nitric oxide dioxygenase (NOD) reaction that utilizes O(2) and NAD(P)H to convert NO to nitrate, which protects the bacterium from various noxious nitrogen compounds. Therefore, plays a central role in the inducible response to nitrosative stress.</text>
</comment>
<dbReference type="PANTHER" id="PTHR43396">
    <property type="entry name" value="FLAVOHEMOPROTEIN"/>
    <property type="match status" value="1"/>
</dbReference>
<dbReference type="Gene3D" id="3.40.50.80">
    <property type="entry name" value="Nucleotide-binding domain of ferredoxin-NADP reductase (FNR) module"/>
    <property type="match status" value="1"/>
</dbReference>
<evidence type="ECO:0000256" key="6">
    <source>
        <dbReference type="ARBA" id="ARBA00022621"/>
    </source>
</evidence>
<dbReference type="InterPro" id="IPR017938">
    <property type="entry name" value="Riboflavin_synthase-like_b-brl"/>
</dbReference>
<feature type="domain" description="Globin" evidence="18">
    <location>
        <begin position="1"/>
        <end position="138"/>
    </location>
</feature>
<evidence type="ECO:0000256" key="10">
    <source>
        <dbReference type="ARBA" id="ARBA00022857"/>
    </source>
</evidence>
<feature type="site" description="Influences the redox potential of the prosthetic heme and FAD groups" evidence="17">
    <location>
        <position position="396"/>
    </location>
</feature>
<dbReference type="GO" id="GO:0020037">
    <property type="term" value="F:heme binding"/>
    <property type="evidence" value="ECO:0007669"/>
    <property type="project" value="InterPro"/>
</dbReference>
<keyword evidence="6 17" id="KW-0561">Oxygen transport</keyword>
<evidence type="ECO:0000256" key="13">
    <source>
        <dbReference type="ARBA" id="ARBA00023027"/>
    </source>
</evidence>
<dbReference type="FunFam" id="1.10.490.10:FF:000003">
    <property type="entry name" value="Flavohemoprotein"/>
    <property type="match status" value="1"/>
</dbReference>
<feature type="active site" description="Charge relay system" evidence="17">
    <location>
        <position position="95"/>
    </location>
</feature>
<feature type="binding site" evidence="17">
    <location>
        <position position="190"/>
    </location>
    <ligand>
        <name>FAD</name>
        <dbReference type="ChEBI" id="CHEBI:57692"/>
    </ligand>
</feature>
<proteinExistence type="inferred from homology"/>
<keyword evidence="5 17" id="KW-0349">Heme</keyword>
<dbReference type="RefSeq" id="WP_061071724.1">
    <property type="nucleotide sequence ID" value="NZ_CP014060.2"/>
</dbReference>
<feature type="active site" description="Charge relay system" evidence="17">
    <location>
        <position position="137"/>
    </location>
</feature>
<dbReference type="EMBL" id="CP014060">
    <property type="protein sequence ID" value="AMG35958.1"/>
    <property type="molecule type" value="Genomic_DNA"/>
</dbReference>
<dbReference type="GO" id="GO:0008941">
    <property type="term" value="F:nitric oxide dioxygenase NAD(P)H activity"/>
    <property type="evidence" value="ECO:0007669"/>
    <property type="project" value="UniProtKB-UniRule"/>
</dbReference>
<comment type="domain">
    <text evidence="17">Consists of two distinct domains; an N-terminal heme-containing oxygen-binding domain and a C-terminal reductase domain with binding sites for FAD and NAD(P)H.</text>
</comment>
<dbReference type="Gene3D" id="2.40.30.10">
    <property type="entry name" value="Translation factors"/>
    <property type="match status" value="1"/>
</dbReference>
<sequence length="405" mass="43531">MLSPQIRALVKATAPVLKTHGEALTRHFYARMFQHNPELKHIFNQGHQAGGEQQQALAGAVAAYAEHIDDPSVLAPVVTRIVHKHVSLGIRPEHYAIVGKHLLASIREVLGEAATDELVNAWAAAYGQLADMLIAAEARLYADSAAKPGGWTGWRAFRVVGKQPESAEITSFYLAPADGGTVPAYRPGQYVSVRVYVPELGLMQPRQYSLSDAPGQDRLRISVKREAGGAHGPAGRVSNALHDRLEEGGVLDVAPPQGDFHLREDGDAPVVLLSGGVGLTPMVSILNHLVATDDPRQIRFVHGCRNAAAHAMKDHVNDIAARRGNVRKAVFYEEVGGADRAGRDYDHHGRVDLNAIRDEAIVPDADYYLCGPSGFMRAQRETLLALGVAADRIHAEAFGSGGAPA</sequence>
<dbReference type="PROSITE" id="PS51384">
    <property type="entry name" value="FAD_FR"/>
    <property type="match status" value="1"/>
</dbReference>
<dbReference type="GO" id="GO:0071949">
    <property type="term" value="F:FAD binding"/>
    <property type="evidence" value="ECO:0007669"/>
    <property type="project" value="InterPro"/>
</dbReference>
<comment type="cofactor">
    <cofactor evidence="17">
        <name>heme b</name>
        <dbReference type="ChEBI" id="CHEBI:60344"/>
    </cofactor>
    <text evidence="17">Binds 1 heme b (iron(II)-protoporphyrin IX) group per subunit.</text>
</comment>